<dbReference type="AlphaFoldDB" id="A0A9N9DFH4"/>
<evidence type="ECO:0000313" key="3">
    <source>
        <dbReference type="EMBL" id="CAG8634367.1"/>
    </source>
</evidence>
<sequence length="465" mass="53112">MADDYKKLYETKEGCDVIIFSGQEPNVKKIRAHSLVLRTRSTYFRGVFSSNWAEKTKDGCFVLKKPNVSGLVMDIILKFLYCGVVDLKVIEGVTVLELLVATDELGIQKFMDHLQEFLIKNCYDFLQQDSVKMLHIVTRHEAFGELRKVSFDTICKNPDLLFSSNKFFSLEEDVLKLVLKCDDLDMNESIVWERIIKWGIAQHKKFKSDVKKFANEDFETLKATLCELLLLVRFHQIDKGDFISKVWPFRRLLSDDLIEDILRCHLVSGAVPLYNVLPARGCASDCFKIDQISSVLINEEIARMFVKWITKTTDNKSLKKVHYSFNLLFRSSRDGFSSYTFHQRCDNKGATIVVGYISDSNQLVGGYNPLDWNGNNYKNTTDSFLFSLSDFNNPQSATLGRVVNGNRAVYCNNSYGPTFGGGHDLYAPNNSSSWSYNEHSYPNINISGGPISITDYEVFQVVRKN</sequence>
<gene>
    <name evidence="3" type="ORF">CPELLU_LOCUS8544</name>
</gene>
<dbReference type="Pfam" id="PF00651">
    <property type="entry name" value="BTB"/>
    <property type="match status" value="1"/>
</dbReference>
<dbReference type="SMART" id="SM00584">
    <property type="entry name" value="TLDc"/>
    <property type="match status" value="1"/>
</dbReference>
<accession>A0A9N9DFH4</accession>
<evidence type="ECO:0000259" key="1">
    <source>
        <dbReference type="PROSITE" id="PS50097"/>
    </source>
</evidence>
<dbReference type="SUPFAM" id="SSF54695">
    <property type="entry name" value="POZ domain"/>
    <property type="match status" value="1"/>
</dbReference>
<dbReference type="PROSITE" id="PS51886">
    <property type="entry name" value="TLDC"/>
    <property type="match status" value="1"/>
</dbReference>
<feature type="domain" description="BTB" evidence="1">
    <location>
        <begin position="15"/>
        <end position="89"/>
    </location>
</feature>
<dbReference type="SMART" id="SM00225">
    <property type="entry name" value="BTB"/>
    <property type="match status" value="1"/>
</dbReference>
<proteinExistence type="predicted"/>
<comment type="caution">
    <text evidence="3">The sequence shown here is derived from an EMBL/GenBank/DDBJ whole genome shotgun (WGS) entry which is preliminary data.</text>
</comment>
<name>A0A9N9DFH4_9GLOM</name>
<protein>
    <submittedName>
        <fullName evidence="3">7272_t:CDS:1</fullName>
    </submittedName>
</protein>
<dbReference type="OrthoDB" id="298084at2759"/>
<dbReference type="Gene3D" id="1.25.40.420">
    <property type="match status" value="1"/>
</dbReference>
<organism evidence="3 4">
    <name type="scientific">Cetraspora pellucida</name>
    <dbReference type="NCBI Taxonomy" id="1433469"/>
    <lineage>
        <taxon>Eukaryota</taxon>
        <taxon>Fungi</taxon>
        <taxon>Fungi incertae sedis</taxon>
        <taxon>Mucoromycota</taxon>
        <taxon>Glomeromycotina</taxon>
        <taxon>Glomeromycetes</taxon>
        <taxon>Diversisporales</taxon>
        <taxon>Gigasporaceae</taxon>
        <taxon>Cetraspora</taxon>
    </lineage>
</organism>
<keyword evidence="4" id="KW-1185">Reference proteome</keyword>
<dbReference type="InterPro" id="IPR006571">
    <property type="entry name" value="TLDc_dom"/>
</dbReference>
<dbReference type="PROSITE" id="PS50097">
    <property type="entry name" value="BTB"/>
    <property type="match status" value="1"/>
</dbReference>
<dbReference type="InterPro" id="IPR000210">
    <property type="entry name" value="BTB/POZ_dom"/>
</dbReference>
<dbReference type="EMBL" id="CAJVQA010006118">
    <property type="protein sequence ID" value="CAG8634367.1"/>
    <property type="molecule type" value="Genomic_DNA"/>
</dbReference>
<dbReference type="Proteomes" id="UP000789759">
    <property type="component" value="Unassembled WGS sequence"/>
</dbReference>
<dbReference type="InterPro" id="IPR011705">
    <property type="entry name" value="BACK"/>
</dbReference>
<feature type="domain" description="TLDc" evidence="2">
    <location>
        <begin position="295"/>
        <end position="462"/>
    </location>
</feature>
<dbReference type="CDD" id="cd18186">
    <property type="entry name" value="BTB_POZ_ZBTB_KLHL-like"/>
    <property type="match status" value="1"/>
</dbReference>
<dbReference type="Pfam" id="PF07534">
    <property type="entry name" value="TLD"/>
    <property type="match status" value="1"/>
</dbReference>
<reference evidence="3" key="1">
    <citation type="submission" date="2021-06" db="EMBL/GenBank/DDBJ databases">
        <authorList>
            <person name="Kallberg Y."/>
            <person name="Tangrot J."/>
            <person name="Rosling A."/>
        </authorList>
    </citation>
    <scope>NUCLEOTIDE SEQUENCE</scope>
    <source>
        <strain evidence="3">FL966</strain>
    </source>
</reference>
<evidence type="ECO:0000313" key="4">
    <source>
        <dbReference type="Proteomes" id="UP000789759"/>
    </source>
</evidence>
<dbReference type="PANTHER" id="PTHR45774:SF3">
    <property type="entry name" value="BTB (POZ) DOMAIN-CONTAINING 2B-RELATED"/>
    <property type="match status" value="1"/>
</dbReference>
<dbReference type="PANTHER" id="PTHR45774">
    <property type="entry name" value="BTB/POZ DOMAIN-CONTAINING"/>
    <property type="match status" value="1"/>
</dbReference>
<dbReference type="InterPro" id="IPR011333">
    <property type="entry name" value="SKP1/BTB/POZ_sf"/>
</dbReference>
<dbReference type="Pfam" id="PF07707">
    <property type="entry name" value="BACK"/>
    <property type="match status" value="1"/>
</dbReference>
<evidence type="ECO:0000259" key="2">
    <source>
        <dbReference type="PROSITE" id="PS51886"/>
    </source>
</evidence>
<dbReference type="Gene3D" id="3.30.710.10">
    <property type="entry name" value="Potassium Channel Kv1.1, Chain A"/>
    <property type="match status" value="1"/>
</dbReference>